<keyword evidence="1" id="KW-0472">Membrane</keyword>
<reference evidence="2 3" key="1">
    <citation type="submission" date="2019-03" db="EMBL/GenBank/DDBJ databases">
        <title>The complete genome sequence of Swingsia samuiensis NBRC107927(T).</title>
        <authorList>
            <person name="Chua K.-O."/>
            <person name="Chan K.-G."/>
            <person name="See-Too W.-S."/>
        </authorList>
    </citation>
    <scope>NUCLEOTIDE SEQUENCE [LARGE SCALE GENOMIC DNA]</scope>
    <source>
        <strain evidence="2 3">AH83</strain>
    </source>
</reference>
<organism evidence="2 3">
    <name type="scientific">Swingsia samuiensis</name>
    <dbReference type="NCBI Taxonomy" id="1293412"/>
    <lineage>
        <taxon>Bacteria</taxon>
        <taxon>Pseudomonadati</taxon>
        <taxon>Pseudomonadota</taxon>
        <taxon>Alphaproteobacteria</taxon>
        <taxon>Acetobacterales</taxon>
        <taxon>Acetobacteraceae</taxon>
        <taxon>Swingsia</taxon>
    </lineage>
</organism>
<dbReference type="KEGG" id="ssam:E3D00_02175"/>
<dbReference type="RefSeq" id="WP_141459539.1">
    <property type="nucleotide sequence ID" value="NZ_CP038141.1"/>
</dbReference>
<protein>
    <submittedName>
        <fullName evidence="2">Uncharacterized protein</fullName>
    </submittedName>
</protein>
<dbReference type="EMBL" id="CP038141">
    <property type="protein sequence ID" value="QDH16511.1"/>
    <property type="molecule type" value="Genomic_DNA"/>
</dbReference>
<sequence length="79" mass="8702">MDPVSLMHTIAPFLPARYSADLLAIVTFLISTCALIARFWARPKDGSKWLFLYVLINQIAMNGNHAANADDVDAHTGKT</sequence>
<evidence type="ECO:0000256" key="1">
    <source>
        <dbReference type="SAM" id="Phobius"/>
    </source>
</evidence>
<feature type="transmembrane region" description="Helical" evidence="1">
    <location>
        <begin position="22"/>
        <end position="41"/>
    </location>
</feature>
<keyword evidence="1" id="KW-0812">Transmembrane</keyword>
<evidence type="ECO:0000313" key="2">
    <source>
        <dbReference type="EMBL" id="QDH16511.1"/>
    </source>
</evidence>
<proteinExistence type="predicted"/>
<keyword evidence="3" id="KW-1185">Reference proteome</keyword>
<accession>A0A4Y6UJE3</accession>
<keyword evidence="1" id="KW-1133">Transmembrane helix</keyword>
<name>A0A4Y6UJE3_9PROT</name>
<dbReference type="OrthoDB" id="7221887at2"/>
<evidence type="ECO:0000313" key="3">
    <source>
        <dbReference type="Proteomes" id="UP000316313"/>
    </source>
</evidence>
<dbReference type="Proteomes" id="UP000316313">
    <property type="component" value="Chromosome"/>
</dbReference>
<dbReference type="AlphaFoldDB" id="A0A4Y6UJE3"/>
<gene>
    <name evidence="2" type="ORF">E3D00_02175</name>
</gene>